<protein>
    <recommendedName>
        <fullName evidence="1">UspA domain-containing protein</fullName>
    </recommendedName>
</protein>
<dbReference type="EMBL" id="FNXT01000985">
    <property type="protein sequence ID" value="SZX70300.1"/>
    <property type="molecule type" value="Genomic_DNA"/>
</dbReference>
<accession>A0A383VZE7</accession>
<dbReference type="Pfam" id="PF00582">
    <property type="entry name" value="Usp"/>
    <property type="match status" value="2"/>
</dbReference>
<dbReference type="InterPro" id="IPR006016">
    <property type="entry name" value="UspA"/>
</dbReference>
<feature type="domain" description="UspA" evidence="1">
    <location>
        <begin position="151"/>
        <end position="315"/>
    </location>
</feature>
<dbReference type="CDD" id="cd23659">
    <property type="entry name" value="USP_At3g01520-like"/>
    <property type="match status" value="2"/>
</dbReference>
<evidence type="ECO:0000259" key="1">
    <source>
        <dbReference type="Pfam" id="PF00582"/>
    </source>
</evidence>
<dbReference type="InterPro" id="IPR014729">
    <property type="entry name" value="Rossmann-like_a/b/a_fold"/>
</dbReference>
<dbReference type="Proteomes" id="UP000256970">
    <property type="component" value="Unassembled WGS sequence"/>
</dbReference>
<dbReference type="AlphaFoldDB" id="A0A383VZE7"/>
<sequence length="359" mass="36140">MQLDVVTVLPPVAMNVYPVAPVATAAAVAAVTHQWEAQKQHDEAHATEVLREAVQEALEAGVTKSCLHAHALPAAGGASGVGDSIVEFAKAKGAGMVVIGSRGLGSIQRSLMSFVGLGSVSDYVIHQLHVPVLVVHGDGAAAAADAEAPQRKVCLAMDDSVHSQHAVGWLQAHVLRSRDEVHVVVVALPVPYPILDETSAAVAALEAQQWRASTERSLDYARSLAAKTAVAISGAAAAAGLQGVTVTSSALLPEGGASDVGASVCKYAQDHKIDLVCLGSRGMGSFKRSLMGFVGLGSVSDYCVHNLGCAVAVIKAEAELLPDAAASGAAQPAAAVAAEVAAAAAAAEAPAAAAAAKED</sequence>
<evidence type="ECO:0000313" key="3">
    <source>
        <dbReference type="Proteomes" id="UP000256970"/>
    </source>
</evidence>
<keyword evidence="3" id="KW-1185">Reference proteome</keyword>
<evidence type="ECO:0000313" key="2">
    <source>
        <dbReference type="EMBL" id="SZX70300.1"/>
    </source>
</evidence>
<proteinExistence type="predicted"/>
<dbReference type="PANTHER" id="PTHR31964">
    <property type="entry name" value="ADENINE NUCLEOTIDE ALPHA HYDROLASES-LIKE SUPERFAMILY PROTEIN"/>
    <property type="match status" value="1"/>
</dbReference>
<dbReference type="SUPFAM" id="SSF52402">
    <property type="entry name" value="Adenine nucleotide alpha hydrolases-like"/>
    <property type="match status" value="2"/>
</dbReference>
<reference evidence="2 3" key="1">
    <citation type="submission" date="2016-10" db="EMBL/GenBank/DDBJ databases">
        <authorList>
            <person name="Cai Z."/>
        </authorList>
    </citation>
    <scope>NUCLEOTIDE SEQUENCE [LARGE SCALE GENOMIC DNA]</scope>
</reference>
<feature type="domain" description="UspA" evidence="1">
    <location>
        <begin position="35"/>
        <end position="136"/>
    </location>
</feature>
<dbReference type="Gene3D" id="3.40.50.620">
    <property type="entry name" value="HUPs"/>
    <property type="match status" value="2"/>
</dbReference>
<organism evidence="2 3">
    <name type="scientific">Tetradesmus obliquus</name>
    <name type="common">Green alga</name>
    <name type="synonym">Acutodesmus obliquus</name>
    <dbReference type="NCBI Taxonomy" id="3088"/>
    <lineage>
        <taxon>Eukaryota</taxon>
        <taxon>Viridiplantae</taxon>
        <taxon>Chlorophyta</taxon>
        <taxon>core chlorophytes</taxon>
        <taxon>Chlorophyceae</taxon>
        <taxon>CS clade</taxon>
        <taxon>Sphaeropleales</taxon>
        <taxon>Scenedesmaceae</taxon>
        <taxon>Tetradesmus</taxon>
    </lineage>
</organism>
<dbReference type="STRING" id="3088.A0A383VZE7"/>
<name>A0A383VZE7_TETOB</name>
<gene>
    <name evidence="2" type="ORF">BQ4739_LOCUS10525</name>
</gene>
<dbReference type="PANTHER" id="PTHR31964:SF113">
    <property type="entry name" value="USPA DOMAIN-CONTAINING PROTEIN"/>
    <property type="match status" value="1"/>
</dbReference>